<dbReference type="VEuPathDB" id="FungiDB:An16g05530"/>
<protein>
    <submittedName>
        <fullName evidence="1">Uncharacterized protein</fullName>
    </submittedName>
</protein>
<reference evidence="1" key="2">
    <citation type="submission" date="2025-08" db="UniProtKB">
        <authorList>
            <consortium name="RefSeq"/>
        </authorList>
    </citation>
    <scope>IDENTIFICATION</scope>
</reference>
<name>A0AAJ8BW67_ASPNG</name>
<dbReference type="KEGG" id="ang:An16g05530"/>
<sequence>MVEKTGNVRLEWVKGPFRTHAEWGMWAISDGMINFWVSPPRRLQVEMAELTSVPISCLGSPSDPRRWSLALSCILVGHLSPGGLLLDPRPILIPHRHLPITNHHLIPTTGDATRFPGLVAISGNPSPTRFYLKVRQHARLSSLFMLARIPYLRADRSSITHPPV</sequence>
<reference evidence="1" key="1">
    <citation type="submission" date="2025-02" db="EMBL/GenBank/DDBJ databases">
        <authorList>
            <consortium name="NCBI Genome Project"/>
        </authorList>
    </citation>
    <scope>NUCLEOTIDE SEQUENCE</scope>
</reference>
<dbReference type="RefSeq" id="XP_059604808.1">
    <property type="nucleotide sequence ID" value="XM_059745155.1"/>
</dbReference>
<gene>
    <name evidence="1" type="ORF">An16g05530</name>
</gene>
<proteinExistence type="predicted"/>
<dbReference type="AlphaFoldDB" id="A0AAJ8BW67"/>
<organism evidence="1">
    <name type="scientific">Aspergillus niger</name>
    <dbReference type="NCBI Taxonomy" id="5061"/>
    <lineage>
        <taxon>Eukaryota</taxon>
        <taxon>Fungi</taxon>
        <taxon>Dikarya</taxon>
        <taxon>Ascomycota</taxon>
        <taxon>Pezizomycotina</taxon>
        <taxon>Eurotiomycetes</taxon>
        <taxon>Eurotiomycetidae</taxon>
        <taxon>Eurotiales</taxon>
        <taxon>Aspergillaceae</taxon>
        <taxon>Aspergillus</taxon>
        <taxon>Aspergillus subgen. Circumdati</taxon>
    </lineage>
</organism>
<accession>A0AAJ8BW67</accession>
<dbReference type="GeneID" id="84593433"/>
<evidence type="ECO:0000313" key="1">
    <source>
        <dbReference type="RefSeq" id="XP_059604808.1"/>
    </source>
</evidence>